<dbReference type="PROSITE" id="PS50011">
    <property type="entry name" value="PROTEIN_KINASE_DOM"/>
    <property type="match status" value="1"/>
</dbReference>
<dbReference type="GO" id="GO:0007169">
    <property type="term" value="P:cell surface receptor protein tyrosine kinase signaling pathway"/>
    <property type="evidence" value="ECO:0007669"/>
    <property type="project" value="TreeGrafter"/>
</dbReference>
<dbReference type="Pfam" id="PF07714">
    <property type="entry name" value="PK_Tyr_Ser-Thr"/>
    <property type="match status" value="1"/>
</dbReference>
<dbReference type="Proteomes" id="UP000887578">
    <property type="component" value="Unplaced"/>
</dbReference>
<reference evidence="3" key="1">
    <citation type="submission" date="2022-11" db="UniProtKB">
        <authorList>
            <consortium name="WormBaseParasite"/>
        </authorList>
    </citation>
    <scope>IDENTIFICATION</scope>
</reference>
<name>A0A914P9S2_9BILA</name>
<organism evidence="2 3">
    <name type="scientific">Panagrolaimus davidi</name>
    <dbReference type="NCBI Taxonomy" id="227884"/>
    <lineage>
        <taxon>Eukaryota</taxon>
        <taxon>Metazoa</taxon>
        <taxon>Ecdysozoa</taxon>
        <taxon>Nematoda</taxon>
        <taxon>Chromadorea</taxon>
        <taxon>Rhabditida</taxon>
        <taxon>Tylenchina</taxon>
        <taxon>Panagrolaimomorpha</taxon>
        <taxon>Panagrolaimoidea</taxon>
        <taxon>Panagrolaimidae</taxon>
        <taxon>Panagrolaimus</taxon>
    </lineage>
</organism>
<feature type="domain" description="Protein kinase" evidence="1">
    <location>
        <begin position="1"/>
        <end position="96"/>
    </location>
</feature>
<evidence type="ECO:0000313" key="3">
    <source>
        <dbReference type="WBParaSite" id="PDA_v2.g14276.t1"/>
    </source>
</evidence>
<dbReference type="PANTHER" id="PTHR24416:SF488">
    <property type="entry name" value="PROTEIN KINASE DOMAIN-CONTAINING PROTEIN"/>
    <property type="match status" value="1"/>
</dbReference>
<dbReference type="GO" id="GO:0005886">
    <property type="term" value="C:plasma membrane"/>
    <property type="evidence" value="ECO:0007669"/>
    <property type="project" value="TreeGrafter"/>
</dbReference>
<dbReference type="WBParaSite" id="PDA_v2.g14276.t1">
    <property type="protein sequence ID" value="PDA_v2.g14276.t1"/>
    <property type="gene ID" value="PDA_v2.g14276"/>
</dbReference>
<dbReference type="PROSITE" id="PS00109">
    <property type="entry name" value="PROTEIN_KINASE_TYR"/>
    <property type="match status" value="1"/>
</dbReference>
<dbReference type="AlphaFoldDB" id="A0A914P9S2"/>
<dbReference type="SUPFAM" id="SSF56112">
    <property type="entry name" value="Protein kinase-like (PK-like)"/>
    <property type="match status" value="1"/>
</dbReference>
<dbReference type="GO" id="GO:0005524">
    <property type="term" value="F:ATP binding"/>
    <property type="evidence" value="ECO:0007669"/>
    <property type="project" value="InterPro"/>
</dbReference>
<keyword evidence="2" id="KW-1185">Reference proteome</keyword>
<protein>
    <submittedName>
        <fullName evidence="3">Protein kinase domain-containing protein</fullName>
    </submittedName>
</protein>
<proteinExistence type="predicted"/>
<dbReference type="GO" id="GO:0004714">
    <property type="term" value="F:transmembrane receptor protein tyrosine kinase activity"/>
    <property type="evidence" value="ECO:0007669"/>
    <property type="project" value="TreeGrafter"/>
</dbReference>
<evidence type="ECO:0000259" key="1">
    <source>
        <dbReference type="PROSITE" id="PS50011"/>
    </source>
</evidence>
<dbReference type="GO" id="GO:0043235">
    <property type="term" value="C:receptor complex"/>
    <property type="evidence" value="ECO:0007669"/>
    <property type="project" value="TreeGrafter"/>
</dbReference>
<dbReference type="InterPro" id="IPR011009">
    <property type="entry name" value="Kinase-like_dom_sf"/>
</dbReference>
<dbReference type="InterPro" id="IPR001245">
    <property type="entry name" value="Ser-Thr/Tyr_kinase_cat_dom"/>
</dbReference>
<dbReference type="Gene3D" id="1.10.510.10">
    <property type="entry name" value="Transferase(Phosphotransferase) domain 1"/>
    <property type="match status" value="1"/>
</dbReference>
<sequence length="96" mass="10946">MQGKLCKANGVKEDEIGVALKMPSKLATELEKKQFLNEVNLVNSDKSVSTKKDFFRFLWQISHGLQYLAEKSIVHRDLAARNILIDLQNNAKVFKI</sequence>
<dbReference type="InterPro" id="IPR000719">
    <property type="entry name" value="Prot_kinase_dom"/>
</dbReference>
<dbReference type="InterPro" id="IPR050122">
    <property type="entry name" value="RTK"/>
</dbReference>
<dbReference type="InterPro" id="IPR008266">
    <property type="entry name" value="Tyr_kinase_AS"/>
</dbReference>
<accession>A0A914P9S2</accession>
<evidence type="ECO:0000313" key="2">
    <source>
        <dbReference type="Proteomes" id="UP000887578"/>
    </source>
</evidence>
<dbReference type="PANTHER" id="PTHR24416">
    <property type="entry name" value="TYROSINE-PROTEIN KINASE RECEPTOR"/>
    <property type="match status" value="1"/>
</dbReference>